<evidence type="ECO:0000313" key="5">
    <source>
        <dbReference type="Proteomes" id="UP001213000"/>
    </source>
</evidence>
<dbReference type="PANTHER" id="PTHR20963:SF24">
    <property type="entry name" value="3-PHYTASE B"/>
    <property type="match status" value="1"/>
</dbReference>
<dbReference type="Gene3D" id="3.40.50.1240">
    <property type="entry name" value="Phosphoglycerate mutase-like"/>
    <property type="match status" value="1"/>
</dbReference>
<evidence type="ECO:0008006" key="6">
    <source>
        <dbReference type="Google" id="ProtNLM"/>
    </source>
</evidence>
<dbReference type="CDD" id="cd07061">
    <property type="entry name" value="HP_HAP_like"/>
    <property type="match status" value="1"/>
</dbReference>
<protein>
    <recommendedName>
        <fullName evidence="6">Acid phosphatase</fullName>
    </recommendedName>
</protein>
<dbReference type="Proteomes" id="UP001213000">
    <property type="component" value="Unassembled WGS sequence"/>
</dbReference>
<dbReference type="InterPro" id="IPR029033">
    <property type="entry name" value="His_PPase_superfam"/>
</dbReference>
<dbReference type="PROSITE" id="PS00616">
    <property type="entry name" value="HIS_ACID_PHOSPHAT_1"/>
    <property type="match status" value="1"/>
</dbReference>
<gene>
    <name evidence="4" type="ORF">NP233_g3140</name>
</gene>
<sequence>MKGYETYEKSIDEESRSTRFYQSKFNLCFWASYALAMSTLLAFGTARFLRSPSTATEICPIRLWGYLSPYRRIDYYPGVPQDCDVEQVNILHRHGERFPELSDQKEIVQALDKYQKSKSYHAPELKFLDTYSYDLEVESLVRLGAEQSWMSGATAFERYANLFDQDNLPFLRVSVSDRVIMTARNWSEGTLDLSARRLDIDVCMAGFSDASRHEYRPEISVYLDEGANSNNTLYNNNCPEADNAQMQLDTWVETFASSTADRLNSLVGGIQENITAKDAFHIMMMCPYETIYRRVCSPFCRMFTEKEFEGFEYALDVEQYYKTGYGQKEDLGRLQGVGYVNELLARLTDKPVEDDTQTNRTLDNNPETFPLKRKMYVDFSHDHAMTAIYSALGLFDGKTLDPTKLRRDRTWVASVILPFSGRMAVERLHCSSGNGLYGLRSRGQKRKRREGIYVRILVNDILQPLQFCGGDQDGLCSDTLDAPSQPSHKVRTAVPASLESENGSGAGSSDHTERKKLIQDPSAVSPPKTPKYMPMVISQTITLSILPTLPWSFNYSPPPVIHISSNQAEILDNLPHPDLWFILAGLGFEVDKPASESDLYGS</sequence>
<feature type="transmembrane region" description="Helical" evidence="3">
    <location>
        <begin position="27"/>
        <end position="49"/>
    </location>
</feature>
<dbReference type="SUPFAM" id="SSF53254">
    <property type="entry name" value="Phosphoglycerate mutase-like"/>
    <property type="match status" value="1"/>
</dbReference>
<dbReference type="EMBL" id="JANIEX010000146">
    <property type="protein sequence ID" value="KAJ3572340.1"/>
    <property type="molecule type" value="Genomic_DNA"/>
</dbReference>
<feature type="compositionally biased region" description="Polar residues" evidence="2">
    <location>
        <begin position="499"/>
        <end position="509"/>
    </location>
</feature>
<dbReference type="InterPro" id="IPR033379">
    <property type="entry name" value="Acid_Pase_AS"/>
</dbReference>
<dbReference type="AlphaFoldDB" id="A0AAD5VX02"/>
<dbReference type="Pfam" id="PF00328">
    <property type="entry name" value="His_Phos_2"/>
    <property type="match status" value="1"/>
</dbReference>
<proteinExistence type="predicted"/>
<keyword evidence="3" id="KW-0472">Membrane</keyword>
<evidence type="ECO:0000256" key="2">
    <source>
        <dbReference type="SAM" id="MobiDB-lite"/>
    </source>
</evidence>
<comment type="caution">
    <text evidence="4">The sequence shown here is derived from an EMBL/GenBank/DDBJ whole genome shotgun (WGS) entry which is preliminary data.</text>
</comment>
<accession>A0AAD5VX02</accession>
<dbReference type="PANTHER" id="PTHR20963">
    <property type="entry name" value="MULTIPLE INOSITOL POLYPHOSPHATE PHOSPHATASE-RELATED"/>
    <property type="match status" value="1"/>
</dbReference>
<keyword evidence="5" id="KW-1185">Reference proteome</keyword>
<keyword evidence="3" id="KW-0812">Transmembrane</keyword>
<name>A0AAD5VX02_9AGAR</name>
<evidence type="ECO:0000256" key="3">
    <source>
        <dbReference type="SAM" id="Phobius"/>
    </source>
</evidence>
<organism evidence="4 5">
    <name type="scientific">Leucocoprinus birnbaumii</name>
    <dbReference type="NCBI Taxonomy" id="56174"/>
    <lineage>
        <taxon>Eukaryota</taxon>
        <taxon>Fungi</taxon>
        <taxon>Dikarya</taxon>
        <taxon>Basidiomycota</taxon>
        <taxon>Agaricomycotina</taxon>
        <taxon>Agaricomycetes</taxon>
        <taxon>Agaricomycetidae</taxon>
        <taxon>Agaricales</taxon>
        <taxon>Agaricineae</taxon>
        <taxon>Agaricaceae</taxon>
        <taxon>Leucocoprinus</taxon>
    </lineage>
</organism>
<evidence type="ECO:0000313" key="4">
    <source>
        <dbReference type="EMBL" id="KAJ3572340.1"/>
    </source>
</evidence>
<keyword evidence="1" id="KW-0378">Hydrolase</keyword>
<reference evidence="4" key="1">
    <citation type="submission" date="2022-07" db="EMBL/GenBank/DDBJ databases">
        <title>Genome Sequence of Leucocoprinus birnbaumii.</title>
        <authorList>
            <person name="Buettner E."/>
        </authorList>
    </citation>
    <scope>NUCLEOTIDE SEQUENCE</scope>
    <source>
        <strain evidence="4">VT141</strain>
    </source>
</reference>
<keyword evidence="3" id="KW-1133">Transmembrane helix</keyword>
<feature type="region of interest" description="Disordered" evidence="2">
    <location>
        <begin position="478"/>
        <end position="530"/>
    </location>
</feature>
<evidence type="ECO:0000256" key="1">
    <source>
        <dbReference type="ARBA" id="ARBA00022801"/>
    </source>
</evidence>
<dbReference type="GO" id="GO:0003993">
    <property type="term" value="F:acid phosphatase activity"/>
    <property type="evidence" value="ECO:0007669"/>
    <property type="project" value="TreeGrafter"/>
</dbReference>
<dbReference type="InterPro" id="IPR000560">
    <property type="entry name" value="His_Pase_clade-2"/>
</dbReference>